<dbReference type="SUPFAM" id="SSF52096">
    <property type="entry name" value="ClpP/crotonase"/>
    <property type="match status" value="1"/>
</dbReference>
<dbReference type="OrthoDB" id="5389341at2"/>
<dbReference type="InterPro" id="IPR001753">
    <property type="entry name" value="Enoyl-CoA_hydra/iso"/>
</dbReference>
<dbReference type="RefSeq" id="WP_007183829.1">
    <property type="nucleotide sequence ID" value="NZ_AKGD01000001.1"/>
</dbReference>
<dbReference type="InterPro" id="IPR029045">
    <property type="entry name" value="ClpP/crotonase-like_dom_sf"/>
</dbReference>
<evidence type="ECO:0000313" key="5">
    <source>
        <dbReference type="EMBL" id="EIT70736.1"/>
    </source>
</evidence>
<evidence type="ECO:0008006" key="7">
    <source>
        <dbReference type="Google" id="ProtNLM"/>
    </source>
</evidence>
<name>I8I3R3_9GAMM</name>
<dbReference type="Gene3D" id="3.90.226.10">
    <property type="entry name" value="2-enoyl-CoA Hydratase, Chain A, domain 1"/>
    <property type="match status" value="1"/>
</dbReference>
<evidence type="ECO:0000256" key="2">
    <source>
        <dbReference type="ARBA" id="ARBA00023239"/>
    </source>
</evidence>
<dbReference type="Pfam" id="PF00378">
    <property type="entry name" value="ECH_1"/>
    <property type="match status" value="1"/>
</dbReference>
<dbReference type="PANTHER" id="PTHR23309">
    <property type="entry name" value="3-HYDROXYACYL-COA DEHYROGENASE"/>
    <property type="match status" value="1"/>
</dbReference>
<keyword evidence="3" id="KW-0511">Multifunctional enzyme</keyword>
<comment type="caution">
    <text evidence="5">The sequence shown here is derived from an EMBL/GenBank/DDBJ whole genome shotgun (WGS) entry which is preliminary data.</text>
</comment>
<proteinExistence type="inferred from homology"/>
<gene>
    <name evidence="5" type="ORF">WQQ_08730</name>
</gene>
<evidence type="ECO:0000256" key="3">
    <source>
        <dbReference type="ARBA" id="ARBA00023268"/>
    </source>
</evidence>
<dbReference type="STRING" id="1172194.WQQ_08730"/>
<keyword evidence="6" id="KW-1185">Reference proteome</keyword>
<comment type="similarity">
    <text evidence="4">Belongs to the enoyl-CoA hydratase/isomerase family.</text>
</comment>
<sequence length="343" mass="36393">MIHIERFDGAAVIAIDHPPVNATSQAVRQGLLDALASAIADDTIGGIVIIGRHDRFSAGGDVRELGNTALNRPSLRDSIALIERSPKPVVAAMTGVALGGGLELALGCQARVGADPLKLGLPEVTLGVIPGAGGTQRLPRIVGAQAALDIATTGRHFSAREAHALGLLDALCEQGRLLETALLQLRSVRTNEPAPRSEVTVDPDVFARYRESRRAQWEGQLAPWLIVDAIEYACTRTPEQGFAFERQAYERCQTSPQRAALAYLFAARRRAGKDGLEARAQAIADGLCEHSGSFADAGDGLIASGVALNAEEIDIVAVDRLGFAAHLGGPMYRRTLLRGELVH</sequence>
<organism evidence="5 6">
    <name type="scientific">Hydrocarboniphaga effusa AP103</name>
    <dbReference type="NCBI Taxonomy" id="1172194"/>
    <lineage>
        <taxon>Bacteria</taxon>
        <taxon>Pseudomonadati</taxon>
        <taxon>Pseudomonadota</taxon>
        <taxon>Gammaproteobacteria</taxon>
        <taxon>Nevskiales</taxon>
        <taxon>Nevskiaceae</taxon>
        <taxon>Hydrocarboniphaga</taxon>
    </lineage>
</organism>
<dbReference type="AlphaFoldDB" id="I8I3R3"/>
<protein>
    <recommendedName>
        <fullName evidence="7">3-hydroxyacyl-CoA dehydrogenase</fullName>
    </recommendedName>
</protein>
<dbReference type="InterPro" id="IPR018376">
    <property type="entry name" value="Enoyl-CoA_hyd/isom_CS"/>
</dbReference>
<dbReference type="GO" id="GO:0016853">
    <property type="term" value="F:isomerase activity"/>
    <property type="evidence" value="ECO:0007669"/>
    <property type="project" value="UniProtKB-KW"/>
</dbReference>
<evidence type="ECO:0000256" key="4">
    <source>
        <dbReference type="RuleBase" id="RU003707"/>
    </source>
</evidence>
<keyword evidence="2" id="KW-0456">Lyase</keyword>
<reference evidence="5 6" key="1">
    <citation type="journal article" date="2012" name="J. Bacteriol.">
        <title>Genome Sequence of n-Alkane-Degrading Hydrocarboniphaga effusa Strain AP103T (ATCC BAA-332T).</title>
        <authorList>
            <person name="Chang H.K."/>
            <person name="Zylstra G.J."/>
            <person name="Chae J.C."/>
        </authorList>
    </citation>
    <scope>NUCLEOTIDE SEQUENCE [LARGE SCALE GENOMIC DNA]</scope>
    <source>
        <strain evidence="5 6">AP103</strain>
    </source>
</reference>
<evidence type="ECO:0000313" key="6">
    <source>
        <dbReference type="Proteomes" id="UP000003704"/>
    </source>
</evidence>
<accession>I8I3R3</accession>
<keyword evidence="1" id="KW-0413">Isomerase</keyword>
<dbReference type="EMBL" id="AKGD01000001">
    <property type="protein sequence ID" value="EIT70736.1"/>
    <property type="molecule type" value="Genomic_DNA"/>
</dbReference>
<evidence type="ECO:0000256" key="1">
    <source>
        <dbReference type="ARBA" id="ARBA00023235"/>
    </source>
</evidence>
<dbReference type="CDD" id="cd06558">
    <property type="entry name" value="crotonase-like"/>
    <property type="match status" value="1"/>
</dbReference>
<dbReference type="PROSITE" id="PS00166">
    <property type="entry name" value="ENOYL_COA_HYDRATASE"/>
    <property type="match status" value="1"/>
</dbReference>
<dbReference type="GO" id="GO:0016829">
    <property type="term" value="F:lyase activity"/>
    <property type="evidence" value="ECO:0007669"/>
    <property type="project" value="UniProtKB-KW"/>
</dbReference>
<dbReference type="Proteomes" id="UP000003704">
    <property type="component" value="Unassembled WGS sequence"/>
</dbReference>